<feature type="signal peptide" evidence="1">
    <location>
        <begin position="1"/>
        <end position="23"/>
    </location>
</feature>
<reference evidence="6 7" key="3">
    <citation type="submission" date="2018-08" db="EMBL/GenBank/DDBJ databases">
        <title>A genome reference for cultivated species of the human gut microbiota.</title>
        <authorList>
            <person name="Zou Y."/>
            <person name="Xue W."/>
            <person name="Luo G."/>
        </authorList>
    </citation>
    <scope>NUCLEOTIDE SEQUENCE [LARGE SCALE GENOMIC DNA]</scope>
    <source>
        <strain evidence="5 6">AM18-6</strain>
        <strain evidence="4 7">OF01-1</strain>
    </source>
</reference>
<evidence type="ECO:0000313" key="4">
    <source>
        <dbReference type="EMBL" id="RGY69012.1"/>
    </source>
</evidence>
<dbReference type="InterPro" id="IPR050570">
    <property type="entry name" value="Cell_wall_metabolism_enzyme"/>
</dbReference>
<dbReference type="Pfam" id="PF01551">
    <property type="entry name" value="Peptidase_M23"/>
    <property type="match status" value="1"/>
</dbReference>
<dbReference type="InterPro" id="IPR011055">
    <property type="entry name" value="Dup_hybrid_motif"/>
</dbReference>
<dbReference type="SUPFAM" id="SSF51261">
    <property type="entry name" value="Duplicated hybrid motif"/>
    <property type="match status" value="1"/>
</dbReference>
<dbReference type="GO" id="GO:0004222">
    <property type="term" value="F:metalloendopeptidase activity"/>
    <property type="evidence" value="ECO:0007669"/>
    <property type="project" value="TreeGrafter"/>
</dbReference>
<organism evidence="4 7">
    <name type="scientific">Bacteroides fragilis</name>
    <dbReference type="NCBI Taxonomy" id="817"/>
    <lineage>
        <taxon>Bacteria</taxon>
        <taxon>Pseudomonadati</taxon>
        <taxon>Bacteroidota</taxon>
        <taxon>Bacteroidia</taxon>
        <taxon>Bacteroidales</taxon>
        <taxon>Bacteroidaceae</taxon>
        <taxon>Bacteroides</taxon>
    </lineage>
</organism>
<dbReference type="Proteomes" id="UP000284614">
    <property type="component" value="Unassembled WGS sequence"/>
</dbReference>
<comment type="caution">
    <text evidence="4">The sequence shown here is derived from an EMBL/GenBank/DDBJ whole genome shotgun (WGS) entry which is preliminary data.</text>
</comment>
<evidence type="ECO:0000313" key="3">
    <source>
        <dbReference type="EMBL" id="KFX76348.1"/>
    </source>
</evidence>
<dbReference type="PANTHER" id="PTHR21666">
    <property type="entry name" value="PEPTIDASE-RELATED"/>
    <property type="match status" value="1"/>
</dbReference>
<dbReference type="GeneID" id="99670644"/>
<reference evidence="3" key="2">
    <citation type="submission" date="2014-07" db="EMBL/GenBank/DDBJ databases">
        <title>Genetics and epidemiology of antimicrobial resistance in B. fragilis group.</title>
        <authorList>
            <person name="Sydenham T.V."/>
            <person name="Hasman H."/>
            <person name="Kemp M."/>
            <person name="Justesen U.S."/>
        </authorList>
    </citation>
    <scope>NUCLEOTIDE SEQUENCE [LARGE SCALE GENOMIC DNA]</scope>
    <source>
        <strain evidence="3">DCMOUH0018B</strain>
    </source>
</reference>
<keyword evidence="1" id="KW-0732">Signal</keyword>
<dbReference type="EMBL" id="QRJE01000007">
    <property type="protein sequence ID" value="RHH14551.1"/>
    <property type="molecule type" value="Genomic_DNA"/>
</dbReference>
<dbReference type="EMBL" id="JMZZ02000036">
    <property type="protein sequence ID" value="KFX76348.1"/>
    <property type="molecule type" value="Genomic_DNA"/>
</dbReference>
<dbReference type="Gene3D" id="2.70.70.10">
    <property type="entry name" value="Glucose Permease (Domain IIA)"/>
    <property type="match status" value="1"/>
</dbReference>
<sequence>MKNIHTFLILSLFSLCTSAQRSAQTKFSDMEVNHVRVATPGLFAKENCIMLNLNSLSRNYSFPLPGGKVISGYGTRGGHSGDDIKTCARDTIRAAFDGVVRMAKPYGAYGNVIVIRHPNGLETVYSHNVKNLVKSGDAVKAGKAIALTGRTGRATTEHLHFETRINGQHFNPGLIFDMDKRTLRKDYLQCTKKGKGIIVKALKSEKVPPKYKTLSPFLYELPGIKKPEWNIPGLAKSAVYSGL</sequence>
<proteinExistence type="predicted"/>
<name>A0A081TV53_BACFG</name>
<reference evidence="3" key="1">
    <citation type="book" date="2014" name="THE 24TH EUROPEAN CONGRESS OF CLINICAL MICROBIOLOGY AND INFECTIOUS DISEASES" publisher="ECCMID 2014" city="Barcelona, Spain">
        <title>Identification of resistance genes in three multidrug-resistant Bacteroides fragilis isolates by whole genome sequencing.</title>
        <editorList>
            <person name="Unknown"/>
            <person name="A."/>
        </editorList>
        <authorList>
            <person name="Sydenham T.V."/>
            <person name="Hasman H."/>
            <person name="Wang M."/>
            <person name="Soki J."/>
            <person name="Nagy E."/>
            <person name="Justesen U.S."/>
        </authorList>
    </citation>
    <scope>NUCLEOTIDE SEQUENCE</scope>
    <source>
        <strain evidence="3">DCMOUH0018B</strain>
    </source>
</reference>
<dbReference type="InterPro" id="IPR016047">
    <property type="entry name" value="M23ase_b-sheet_dom"/>
</dbReference>
<dbReference type="Proteomes" id="UP000266644">
    <property type="component" value="Unassembled WGS sequence"/>
</dbReference>
<evidence type="ECO:0000313" key="5">
    <source>
        <dbReference type="EMBL" id="RHH14551.1"/>
    </source>
</evidence>
<protein>
    <submittedName>
        <fullName evidence="4">M23 family peptidase</fullName>
    </submittedName>
    <submittedName>
        <fullName evidence="3">Peptidase M23</fullName>
    </submittedName>
</protein>
<dbReference type="CDD" id="cd12797">
    <property type="entry name" value="M23_peptidase"/>
    <property type="match status" value="1"/>
</dbReference>
<feature type="domain" description="M23ase beta-sheet core" evidence="2">
    <location>
        <begin position="78"/>
        <end position="172"/>
    </location>
</feature>
<gene>
    <name evidence="5" type="ORF">DW228_05310</name>
    <name evidence="4" type="ORF">DXA27_09350</name>
    <name evidence="3" type="ORF">EE52_0201695</name>
</gene>
<dbReference type="RefSeq" id="WP_005818730.1">
    <property type="nucleotide sequence ID" value="NZ_CABJEQ010000033.1"/>
</dbReference>
<accession>A0A081TV53</accession>
<evidence type="ECO:0000313" key="7">
    <source>
        <dbReference type="Proteomes" id="UP000284614"/>
    </source>
</evidence>
<dbReference type="PANTHER" id="PTHR21666:SF270">
    <property type="entry name" value="MUREIN HYDROLASE ACTIVATOR ENVC"/>
    <property type="match status" value="1"/>
</dbReference>
<feature type="chain" id="PRO_5015028723" evidence="1">
    <location>
        <begin position="24"/>
        <end position="243"/>
    </location>
</feature>
<evidence type="ECO:0000259" key="2">
    <source>
        <dbReference type="Pfam" id="PF01551"/>
    </source>
</evidence>
<dbReference type="EMBL" id="QSDG01000007">
    <property type="protein sequence ID" value="RGY69012.1"/>
    <property type="molecule type" value="Genomic_DNA"/>
</dbReference>
<evidence type="ECO:0000256" key="1">
    <source>
        <dbReference type="SAM" id="SignalP"/>
    </source>
</evidence>
<evidence type="ECO:0000313" key="6">
    <source>
        <dbReference type="Proteomes" id="UP000266644"/>
    </source>
</evidence>
<dbReference type="AlphaFoldDB" id="A0A081TV53"/>